<dbReference type="InterPro" id="IPR013446">
    <property type="entry name" value="G1P_cyt_trans-like"/>
</dbReference>
<dbReference type="CDD" id="cd02524">
    <property type="entry name" value="G1P_cytidylyltransferase"/>
    <property type="match status" value="1"/>
</dbReference>
<dbReference type="GO" id="GO:0009243">
    <property type="term" value="P:O antigen biosynthetic process"/>
    <property type="evidence" value="ECO:0007669"/>
    <property type="project" value="InterPro"/>
</dbReference>
<evidence type="ECO:0000313" key="2">
    <source>
        <dbReference type="EMBL" id="SFD85213.1"/>
    </source>
</evidence>
<protein>
    <submittedName>
        <fullName evidence="2">Glucose-1-phosphate cytidylyltransferase</fullName>
    </submittedName>
</protein>
<organism evidence="2 3">
    <name type="scientific">Nannocystis exedens</name>
    <dbReference type="NCBI Taxonomy" id="54"/>
    <lineage>
        <taxon>Bacteria</taxon>
        <taxon>Pseudomonadati</taxon>
        <taxon>Myxococcota</taxon>
        <taxon>Polyangia</taxon>
        <taxon>Nannocystales</taxon>
        <taxon>Nannocystaceae</taxon>
        <taxon>Nannocystis</taxon>
    </lineage>
</organism>
<gene>
    <name evidence="2" type="ORF">SAMN02745121_01863</name>
</gene>
<dbReference type="SUPFAM" id="SSF53448">
    <property type="entry name" value="Nucleotide-diphospho-sugar transferases"/>
    <property type="match status" value="1"/>
</dbReference>
<dbReference type="RefSeq" id="WP_096330663.1">
    <property type="nucleotide sequence ID" value="NZ_FOMX01000005.1"/>
</dbReference>
<dbReference type="PANTHER" id="PTHR47183">
    <property type="entry name" value="GLUCOSE-1-PHOSPHATE CYTIDYLYLTRANSFERASE-RELATED"/>
    <property type="match status" value="1"/>
</dbReference>
<dbReference type="STRING" id="54.SAMN02745121_01863"/>
<keyword evidence="2" id="KW-0548">Nucleotidyltransferase</keyword>
<dbReference type="AlphaFoldDB" id="A0A1I1VW09"/>
<feature type="domain" description="Nucleotidyl transferase" evidence="1">
    <location>
        <begin position="2"/>
        <end position="205"/>
    </location>
</feature>
<dbReference type="EMBL" id="FOMX01000005">
    <property type="protein sequence ID" value="SFD85213.1"/>
    <property type="molecule type" value="Genomic_DNA"/>
</dbReference>
<dbReference type="NCBIfam" id="TIGR02623">
    <property type="entry name" value="G1P_cyt_trans"/>
    <property type="match status" value="1"/>
</dbReference>
<dbReference type="InterPro" id="IPR029044">
    <property type="entry name" value="Nucleotide-diphossugar_trans"/>
</dbReference>
<name>A0A1I1VW09_9BACT</name>
<keyword evidence="2" id="KW-0808">Transferase</keyword>
<accession>A0A1I1VW09</accession>
<dbReference type="Pfam" id="PF00483">
    <property type="entry name" value="NTP_transferase"/>
    <property type="match status" value="1"/>
</dbReference>
<proteinExistence type="predicted"/>
<sequence length="257" mass="29372">MKVVILCGGKGTRFKEQTELRPKPMIEVAGRPILWHIMSYYASFGFDDFVLCLGYRAEVIKRYFLDFAALSGDFTVDLGQGGKLTLHNPPEARWRVTCVDTGEEAMTGARLRRVGRHLDEEDFMLTYGDGLCDVDLKALLAFHRSHGKIGTVTGVRPQSRFGELLTDGDRVDRFSEKPAVTEGWINGGFFVFRKAMLEYVRDDDACTLEREPLEQLAADDQLRVHRHEGFWQCMDTYRDLQLLERAWAGGAAPWRKW</sequence>
<reference evidence="3" key="1">
    <citation type="submission" date="2016-10" db="EMBL/GenBank/DDBJ databases">
        <authorList>
            <person name="Varghese N."/>
            <person name="Submissions S."/>
        </authorList>
    </citation>
    <scope>NUCLEOTIDE SEQUENCE [LARGE SCALE GENOMIC DNA]</scope>
    <source>
        <strain evidence="3">ATCC 25963</strain>
    </source>
</reference>
<evidence type="ECO:0000313" key="3">
    <source>
        <dbReference type="Proteomes" id="UP000199400"/>
    </source>
</evidence>
<dbReference type="InterPro" id="IPR046981">
    <property type="entry name" value="G1P_cyt_trans"/>
</dbReference>
<dbReference type="PANTHER" id="PTHR47183:SF1">
    <property type="entry name" value="GLUCOSE-1-PHOSPHATE CYTIDYLYLTRANSFERASE"/>
    <property type="match status" value="1"/>
</dbReference>
<evidence type="ECO:0000259" key="1">
    <source>
        <dbReference type="Pfam" id="PF00483"/>
    </source>
</evidence>
<dbReference type="OrthoDB" id="9788272at2"/>
<dbReference type="Proteomes" id="UP000199400">
    <property type="component" value="Unassembled WGS sequence"/>
</dbReference>
<dbReference type="InterPro" id="IPR005835">
    <property type="entry name" value="NTP_transferase_dom"/>
</dbReference>
<keyword evidence="3" id="KW-1185">Reference proteome</keyword>
<dbReference type="Gene3D" id="3.90.550.10">
    <property type="entry name" value="Spore Coat Polysaccharide Biosynthesis Protein SpsA, Chain A"/>
    <property type="match status" value="1"/>
</dbReference>
<dbReference type="GO" id="GO:0047343">
    <property type="term" value="F:glucose-1-phosphate cytidylyltransferase activity"/>
    <property type="evidence" value="ECO:0007669"/>
    <property type="project" value="InterPro"/>
</dbReference>